<dbReference type="InterPro" id="IPR011990">
    <property type="entry name" value="TPR-like_helical_dom_sf"/>
</dbReference>
<evidence type="ECO:0000313" key="1">
    <source>
        <dbReference type="EMBL" id="KAJ7377799.1"/>
    </source>
</evidence>
<dbReference type="SUPFAM" id="SSF48452">
    <property type="entry name" value="TPR-like"/>
    <property type="match status" value="1"/>
</dbReference>
<accession>A0A9W9ZCV8</accession>
<reference evidence="1" key="1">
    <citation type="submission" date="2023-01" db="EMBL/GenBank/DDBJ databases">
        <title>Genome assembly of the deep-sea coral Lophelia pertusa.</title>
        <authorList>
            <person name="Herrera S."/>
            <person name="Cordes E."/>
        </authorList>
    </citation>
    <scope>NUCLEOTIDE SEQUENCE</scope>
    <source>
        <strain evidence="1">USNM1676648</strain>
        <tissue evidence="1">Polyp</tissue>
    </source>
</reference>
<evidence type="ECO:0000313" key="2">
    <source>
        <dbReference type="Proteomes" id="UP001163046"/>
    </source>
</evidence>
<keyword evidence="2" id="KW-1185">Reference proteome</keyword>
<organism evidence="1 2">
    <name type="scientific">Desmophyllum pertusum</name>
    <dbReference type="NCBI Taxonomy" id="174260"/>
    <lineage>
        <taxon>Eukaryota</taxon>
        <taxon>Metazoa</taxon>
        <taxon>Cnidaria</taxon>
        <taxon>Anthozoa</taxon>
        <taxon>Hexacorallia</taxon>
        <taxon>Scleractinia</taxon>
        <taxon>Caryophylliina</taxon>
        <taxon>Caryophylliidae</taxon>
        <taxon>Desmophyllum</taxon>
    </lineage>
</organism>
<dbReference type="EMBL" id="MU826372">
    <property type="protein sequence ID" value="KAJ7377799.1"/>
    <property type="molecule type" value="Genomic_DNA"/>
</dbReference>
<dbReference type="Gene3D" id="1.25.40.10">
    <property type="entry name" value="Tetratricopeptide repeat domain"/>
    <property type="match status" value="1"/>
</dbReference>
<name>A0A9W9ZCV8_9CNID</name>
<gene>
    <name evidence="1" type="ORF">OS493_026366</name>
</gene>
<dbReference type="AlphaFoldDB" id="A0A9W9ZCV8"/>
<protein>
    <submittedName>
        <fullName evidence="1">Uncharacterized protein</fullName>
    </submittedName>
</protein>
<sequence>MGRYPRSLDSHLQALRIRKELFDDCHTATANSYLEISMTQFERGVYDSAFEELQNAVQIRTDLLAKQQEEITHCQSDEQQVKKLLSEDYESALQLYQRALTVTQQHSNLQSHNHLPKEGLAKLKKKLVTKANTYSDLGNEEILKIDRTELDQETDWTHVKKF</sequence>
<proteinExistence type="predicted"/>
<comment type="caution">
    <text evidence="1">The sequence shown here is derived from an EMBL/GenBank/DDBJ whole genome shotgun (WGS) entry which is preliminary data.</text>
</comment>
<dbReference type="Proteomes" id="UP001163046">
    <property type="component" value="Unassembled WGS sequence"/>
</dbReference>